<comment type="similarity">
    <text evidence="2">Belongs to the NrfD family.</text>
</comment>
<dbReference type="PANTHER" id="PTHR30074">
    <property type="entry name" value="FORMATE DEHYDROGENASE, NITRATE-INDUCIBLE, CYTOCHROME B556 FDN SUBUNIT"/>
    <property type="match status" value="1"/>
</dbReference>
<feature type="transmembrane region" description="Helical" evidence="7">
    <location>
        <begin position="312"/>
        <end position="336"/>
    </location>
</feature>
<dbReference type="AlphaFoldDB" id="A0A0B2K2L1"/>
<organism evidence="8 9">
    <name type="scientific">Anaerovibrio lipolyticus</name>
    <dbReference type="NCBI Taxonomy" id="82374"/>
    <lineage>
        <taxon>Bacteria</taxon>
        <taxon>Bacillati</taxon>
        <taxon>Bacillota</taxon>
        <taxon>Negativicutes</taxon>
        <taxon>Selenomonadales</taxon>
        <taxon>Selenomonadaceae</taxon>
        <taxon>Anaerovibrio</taxon>
    </lineage>
</organism>
<feature type="transmembrane region" description="Helical" evidence="7">
    <location>
        <begin position="89"/>
        <end position="111"/>
    </location>
</feature>
<protein>
    <submittedName>
        <fullName evidence="8">Hydrogenase</fullName>
    </submittedName>
</protein>
<feature type="transmembrane region" description="Helical" evidence="7">
    <location>
        <begin position="285"/>
        <end position="305"/>
    </location>
</feature>
<evidence type="ECO:0000313" key="8">
    <source>
        <dbReference type="EMBL" id="KHM53006.1"/>
    </source>
</evidence>
<feature type="transmembrane region" description="Helical" evidence="7">
    <location>
        <begin position="248"/>
        <end position="265"/>
    </location>
</feature>
<dbReference type="Proteomes" id="UP000030993">
    <property type="component" value="Unassembled WGS sequence"/>
</dbReference>
<accession>A0A0B2K2L1</accession>
<evidence type="ECO:0000256" key="3">
    <source>
        <dbReference type="ARBA" id="ARBA00022475"/>
    </source>
</evidence>
<dbReference type="STRING" id="82374.NZ47_01535"/>
<evidence type="ECO:0000256" key="2">
    <source>
        <dbReference type="ARBA" id="ARBA00008929"/>
    </source>
</evidence>
<comment type="caution">
    <text evidence="8">The sequence shown here is derived from an EMBL/GenBank/DDBJ whole genome shotgun (WGS) entry which is preliminary data.</text>
</comment>
<feature type="transmembrane region" description="Helical" evidence="7">
    <location>
        <begin position="204"/>
        <end position="227"/>
    </location>
</feature>
<feature type="transmembrane region" description="Helical" evidence="7">
    <location>
        <begin position="21"/>
        <end position="45"/>
    </location>
</feature>
<reference evidence="8 9" key="1">
    <citation type="journal article" date="2013" name="PLoS ONE">
        <title>Identification and characterization of three novel lipases belonging to families II and V from Anaerovibrio lipolyticus 5ST.</title>
        <authorList>
            <person name="Prive F."/>
            <person name="Kaderbhai N.N."/>
            <person name="Girdwood S."/>
            <person name="Worgan H.J."/>
            <person name="Pinloche E."/>
            <person name="Scollan N.D."/>
            <person name="Huws S.A."/>
            <person name="Newbold C.J."/>
        </authorList>
    </citation>
    <scope>NUCLEOTIDE SEQUENCE [LARGE SCALE GENOMIC DNA]</scope>
    <source>
        <strain evidence="8 9">5S</strain>
    </source>
</reference>
<dbReference type="eggNOG" id="COG5557">
    <property type="taxonomic scope" value="Bacteria"/>
</dbReference>
<dbReference type="PANTHER" id="PTHR30074:SF4">
    <property type="entry name" value="NI_FE-HYDROGENASE 2 B-TYPE CYTOCHROME SUBUNIT-RELATED"/>
    <property type="match status" value="1"/>
</dbReference>
<dbReference type="InterPro" id="IPR051817">
    <property type="entry name" value="FDH_cytochrome_b556_subunit"/>
</dbReference>
<evidence type="ECO:0000313" key="9">
    <source>
        <dbReference type="Proteomes" id="UP000030993"/>
    </source>
</evidence>
<dbReference type="GO" id="GO:0009061">
    <property type="term" value="P:anaerobic respiration"/>
    <property type="evidence" value="ECO:0007669"/>
    <property type="project" value="TreeGrafter"/>
</dbReference>
<keyword evidence="3" id="KW-1003">Cell membrane</keyword>
<keyword evidence="5 7" id="KW-1133">Transmembrane helix</keyword>
<comment type="subcellular location">
    <subcellularLocation>
        <location evidence="1">Cell membrane</location>
        <topology evidence="1">Multi-pass membrane protein</topology>
    </subcellularLocation>
</comment>
<dbReference type="InterPro" id="IPR005614">
    <property type="entry name" value="NrfD-like"/>
</dbReference>
<proteinExistence type="inferred from homology"/>
<dbReference type="EMBL" id="JSCE01000024">
    <property type="protein sequence ID" value="KHM53006.1"/>
    <property type="molecule type" value="Genomic_DNA"/>
</dbReference>
<evidence type="ECO:0000256" key="7">
    <source>
        <dbReference type="SAM" id="Phobius"/>
    </source>
</evidence>
<dbReference type="GO" id="GO:0005886">
    <property type="term" value="C:plasma membrane"/>
    <property type="evidence" value="ECO:0007669"/>
    <property type="project" value="UniProtKB-SubCell"/>
</dbReference>
<evidence type="ECO:0000256" key="1">
    <source>
        <dbReference type="ARBA" id="ARBA00004651"/>
    </source>
</evidence>
<feature type="transmembrane region" description="Helical" evidence="7">
    <location>
        <begin position="57"/>
        <end position="82"/>
    </location>
</feature>
<evidence type="ECO:0000256" key="4">
    <source>
        <dbReference type="ARBA" id="ARBA00022692"/>
    </source>
</evidence>
<dbReference type="Pfam" id="PF03916">
    <property type="entry name" value="NrfD"/>
    <property type="match status" value="1"/>
</dbReference>
<keyword evidence="6 7" id="KW-0472">Membrane</keyword>
<gene>
    <name evidence="8" type="ORF">NZ47_01535</name>
</gene>
<evidence type="ECO:0000256" key="6">
    <source>
        <dbReference type="ARBA" id="ARBA00023136"/>
    </source>
</evidence>
<name>A0A0B2K2L1_9FIRM</name>
<keyword evidence="4 7" id="KW-0812">Transmembrane</keyword>
<feature type="transmembrane region" description="Helical" evidence="7">
    <location>
        <begin position="166"/>
        <end position="184"/>
    </location>
</feature>
<evidence type="ECO:0000256" key="5">
    <source>
        <dbReference type="ARBA" id="ARBA00022989"/>
    </source>
</evidence>
<sequence>MKVYKCFRILGWDFTITPVRFVLTGLVALMVATVVLRLLTGFQYVTNLTDETPWGMWIAFDVMCGVALAGGGYSTALLVSIFQYKEFHVVARGALLTSLLGYILVMAGLFLDIGQWFNFWRPFVSWGYTSVLFEVFWCISIYTTVLSIEFFEIITERILRKKLHRYIVKILPVLVVIGLIFPVMHQSSLGGLFLIMKERMFPLWWSEFLPLYFLLSSFFIGSAMVTIETTLAKTAYGHEIPHNIMLKLTRVGAGMMFVYLLLKLYDLFEKHEWNYVFQGTLQSNMYCVEMLFGILIPLVIIVSPLSKKRGGLLTYATLTVFGVILNRLNCVFTSMYESGSYFPGIGEIIVSVGLISLGVLIYCFLVENFNIIGNERAVQVKIDKDKDIKNLIWALLRTKRR</sequence>
<feature type="transmembrane region" description="Helical" evidence="7">
    <location>
        <begin position="131"/>
        <end position="154"/>
    </location>
</feature>
<dbReference type="RefSeq" id="WP_039205937.1">
    <property type="nucleotide sequence ID" value="NZ_CAMKSO010000135.1"/>
</dbReference>
<keyword evidence="9" id="KW-1185">Reference proteome</keyword>
<feature type="transmembrane region" description="Helical" evidence="7">
    <location>
        <begin position="348"/>
        <end position="366"/>
    </location>
</feature>